<proteinExistence type="predicted"/>
<name>A0A8S5TAX6_9CAUD</name>
<dbReference type="EMBL" id="BK032789">
    <property type="protein sequence ID" value="DAF60468.1"/>
    <property type="molecule type" value="Genomic_DNA"/>
</dbReference>
<sequence length="228" mass="25766">MSNEVQKNNELMVKFDIDGNEIKLTPSIVQEYIVGTDAKITNQEFKLFTELCKVRKLNPFLREAYLIKYKAGVPAQLVVGKDAILKRAVLNSNYDGMESGIIVQKDDGTIEERQGTFRLGTEQLVGGWARVFRKDWSHPTYSSVSFNEVAQKTGQGQLNSNWGSKGATMVEKVAKVRALRETFVEDLAGMYEAEEVQQEIPQQEPIEVQGEIIEEQIENTKEVSMNEL</sequence>
<reference evidence="1" key="1">
    <citation type="journal article" date="2021" name="Proc. Natl. Acad. Sci. U.S.A.">
        <title>A Catalog of Tens of Thousands of Viruses from Human Metagenomes Reveals Hidden Associations with Chronic Diseases.</title>
        <authorList>
            <person name="Tisza M.J."/>
            <person name="Buck C.B."/>
        </authorList>
    </citation>
    <scope>NUCLEOTIDE SEQUENCE</scope>
    <source>
        <strain evidence="1">CtLq07</strain>
    </source>
</reference>
<evidence type="ECO:0000313" key="1">
    <source>
        <dbReference type="EMBL" id="DAF60468.1"/>
    </source>
</evidence>
<dbReference type="NCBIfam" id="TIGR01913">
    <property type="entry name" value="bet_lambda"/>
    <property type="match status" value="1"/>
</dbReference>
<dbReference type="GO" id="GO:0003677">
    <property type="term" value="F:DNA binding"/>
    <property type="evidence" value="ECO:0007669"/>
    <property type="project" value="InterPro"/>
</dbReference>
<dbReference type="InterPro" id="IPR010183">
    <property type="entry name" value="Phage_lambda_Bet"/>
</dbReference>
<protein>
    <submittedName>
        <fullName evidence="1">RecT protein</fullName>
    </submittedName>
</protein>
<dbReference type="InterPro" id="IPR018330">
    <property type="entry name" value="RecT_fam"/>
</dbReference>
<organism evidence="1">
    <name type="scientific">Myoviridae sp. ctLq07</name>
    <dbReference type="NCBI Taxonomy" id="2827681"/>
    <lineage>
        <taxon>Viruses</taxon>
        <taxon>Duplodnaviria</taxon>
        <taxon>Heunggongvirae</taxon>
        <taxon>Uroviricota</taxon>
        <taxon>Caudoviricetes</taxon>
    </lineage>
</organism>
<accession>A0A8S5TAX6</accession>
<dbReference type="GO" id="GO:0006310">
    <property type="term" value="P:DNA recombination"/>
    <property type="evidence" value="ECO:0007669"/>
    <property type="project" value="InterPro"/>
</dbReference>
<dbReference type="Pfam" id="PF03837">
    <property type="entry name" value="RecT"/>
    <property type="match status" value="1"/>
</dbReference>